<feature type="compositionally biased region" description="Low complexity" evidence="1">
    <location>
        <begin position="69"/>
        <end position="84"/>
    </location>
</feature>
<feature type="compositionally biased region" description="Low complexity" evidence="1">
    <location>
        <begin position="48"/>
        <end position="59"/>
    </location>
</feature>
<reference evidence="3" key="2">
    <citation type="journal article" date="2011" name="Proc. Natl. Acad. Sci. U.S.A.">
        <title>Obligate biotrophy features unraveled by the genomic analysis of rust fungi.</title>
        <authorList>
            <person name="Duplessis S."/>
            <person name="Cuomo C.A."/>
            <person name="Lin Y.-C."/>
            <person name="Aerts A."/>
            <person name="Tisserant E."/>
            <person name="Veneault-Fourrey C."/>
            <person name="Joly D.L."/>
            <person name="Hacquard S."/>
            <person name="Amselem J."/>
            <person name="Cantarel B.L."/>
            <person name="Chiu R."/>
            <person name="Coutinho P.M."/>
            <person name="Feau N."/>
            <person name="Field M."/>
            <person name="Frey P."/>
            <person name="Gelhaye E."/>
            <person name="Goldberg J."/>
            <person name="Grabherr M.G."/>
            <person name="Kodira C.D."/>
            <person name="Kohler A."/>
            <person name="Kuees U."/>
            <person name="Lindquist E.A."/>
            <person name="Lucas S.M."/>
            <person name="Mago R."/>
            <person name="Mauceli E."/>
            <person name="Morin E."/>
            <person name="Murat C."/>
            <person name="Pangilinan J.L."/>
            <person name="Park R."/>
            <person name="Pearson M."/>
            <person name="Quesneville H."/>
            <person name="Rouhier N."/>
            <person name="Sakthikumar S."/>
            <person name="Salamov A.A."/>
            <person name="Schmutz J."/>
            <person name="Selles B."/>
            <person name="Shapiro H."/>
            <person name="Tanguay P."/>
            <person name="Tuskan G.A."/>
            <person name="Henrissat B."/>
            <person name="Van de Peer Y."/>
            <person name="Rouze P."/>
            <person name="Ellis J.G."/>
            <person name="Dodds P.N."/>
            <person name="Schein J.E."/>
            <person name="Zhong S."/>
            <person name="Hamelin R.C."/>
            <person name="Grigoriev I.V."/>
            <person name="Szabo L.J."/>
            <person name="Martin F."/>
        </authorList>
    </citation>
    <scope>NUCLEOTIDE SEQUENCE [LARGE SCALE GENOMIC DNA]</scope>
    <source>
        <strain evidence="3">CRL 75-36-700-3 / race SCCL</strain>
    </source>
</reference>
<evidence type="ECO:0000313" key="2">
    <source>
        <dbReference type="EMBL" id="EFP88241.1"/>
    </source>
</evidence>
<accession>E3KVE6</accession>
<protein>
    <submittedName>
        <fullName evidence="2">Uncharacterized protein</fullName>
    </submittedName>
</protein>
<dbReference type="HOGENOM" id="CLU_2159672_0_0_1"/>
<dbReference type="Proteomes" id="UP000008783">
    <property type="component" value="Unassembled WGS sequence"/>
</dbReference>
<sequence length="111" mass="12543">MLSPQNLKLPKIYSSTITQTSTSYPQPHQSHHFQRPSHSAPSNKPNDSLSSTSYRTSSTHNRTQVHPSNQLNNNNQKNNQKNQNSKTINLTTNWLLLPSDSSTSHRPINPQ</sequence>
<reference key="1">
    <citation type="submission" date="2007-01" db="EMBL/GenBank/DDBJ databases">
        <title>The Genome Sequence of Puccinia graminis f. sp. tritici Strain CRL 75-36-700-3.</title>
        <authorList>
            <consortium name="The Broad Institute Genome Sequencing Platform"/>
            <person name="Birren B."/>
            <person name="Lander E."/>
            <person name="Galagan J."/>
            <person name="Nusbaum C."/>
            <person name="Devon K."/>
            <person name="Cuomo C."/>
            <person name="Jaffe D."/>
            <person name="Butler J."/>
            <person name="Alvarez P."/>
            <person name="Gnerre S."/>
            <person name="Grabherr M."/>
            <person name="Mauceli E."/>
            <person name="Brockman W."/>
            <person name="Young S."/>
            <person name="LaButti K."/>
            <person name="Sykes S."/>
            <person name="DeCaprio D."/>
            <person name="Crawford M."/>
            <person name="Koehrsen M."/>
            <person name="Engels R."/>
            <person name="Montgomery P."/>
            <person name="Pearson M."/>
            <person name="Howarth C."/>
            <person name="Larson L."/>
            <person name="White J."/>
            <person name="Zeng Q."/>
            <person name="Kodira C."/>
            <person name="Yandava C."/>
            <person name="Alvarado L."/>
            <person name="O'Leary S."/>
            <person name="Szabo L."/>
            <person name="Dean R."/>
            <person name="Schein J."/>
        </authorList>
    </citation>
    <scope>NUCLEOTIDE SEQUENCE</scope>
    <source>
        <strain>CRL 75-36-700-3</strain>
    </source>
</reference>
<feature type="compositionally biased region" description="Low complexity" evidence="1">
    <location>
        <begin position="12"/>
        <end position="27"/>
    </location>
</feature>
<dbReference type="AlphaFoldDB" id="E3KVE6"/>
<dbReference type="GeneID" id="10535551"/>
<feature type="compositionally biased region" description="Polar residues" evidence="1">
    <location>
        <begin position="85"/>
        <end position="111"/>
    </location>
</feature>
<evidence type="ECO:0000313" key="3">
    <source>
        <dbReference type="Proteomes" id="UP000008783"/>
    </source>
</evidence>
<feature type="compositionally biased region" description="Polar residues" evidence="1">
    <location>
        <begin position="36"/>
        <end position="47"/>
    </location>
</feature>
<dbReference type="RefSeq" id="XP_003332660.1">
    <property type="nucleotide sequence ID" value="XM_003332612.2"/>
</dbReference>
<dbReference type="InParanoid" id="E3KVE6"/>
<dbReference type="KEGG" id="pgr:PGTG_14325"/>
<gene>
    <name evidence="2" type="ORF">PGTG_14325</name>
</gene>
<proteinExistence type="predicted"/>
<evidence type="ECO:0000256" key="1">
    <source>
        <dbReference type="SAM" id="MobiDB-lite"/>
    </source>
</evidence>
<name>E3KVE6_PUCGT</name>
<keyword evidence="3" id="KW-1185">Reference proteome</keyword>
<organism evidence="2 3">
    <name type="scientific">Puccinia graminis f. sp. tritici (strain CRL 75-36-700-3 / race SCCL)</name>
    <name type="common">Black stem rust fungus</name>
    <dbReference type="NCBI Taxonomy" id="418459"/>
    <lineage>
        <taxon>Eukaryota</taxon>
        <taxon>Fungi</taxon>
        <taxon>Dikarya</taxon>
        <taxon>Basidiomycota</taxon>
        <taxon>Pucciniomycotina</taxon>
        <taxon>Pucciniomycetes</taxon>
        <taxon>Pucciniales</taxon>
        <taxon>Pucciniaceae</taxon>
        <taxon>Puccinia</taxon>
    </lineage>
</organism>
<feature type="region of interest" description="Disordered" evidence="1">
    <location>
        <begin position="1"/>
        <end position="111"/>
    </location>
</feature>
<dbReference type="EMBL" id="DS178312">
    <property type="protein sequence ID" value="EFP88241.1"/>
    <property type="molecule type" value="Genomic_DNA"/>
</dbReference>
<dbReference type="VEuPathDB" id="FungiDB:PGTG_14325"/>